<organism evidence="3">
    <name type="scientific">Caenorhabditis remanei</name>
    <name type="common">Caenorhabditis vulgaris</name>
    <dbReference type="NCBI Taxonomy" id="31234"/>
    <lineage>
        <taxon>Eukaryota</taxon>
        <taxon>Metazoa</taxon>
        <taxon>Ecdysozoa</taxon>
        <taxon>Nematoda</taxon>
        <taxon>Chromadorea</taxon>
        <taxon>Rhabditida</taxon>
        <taxon>Rhabditina</taxon>
        <taxon>Rhabditomorpha</taxon>
        <taxon>Rhabditoidea</taxon>
        <taxon>Rhabditidae</taxon>
        <taxon>Peloderinae</taxon>
        <taxon>Caenorhabditis</taxon>
    </lineage>
</organism>
<keyword evidence="3" id="KW-1185">Reference proteome</keyword>
<dbReference type="InterPro" id="IPR027913">
    <property type="entry name" value="DUF4473"/>
</dbReference>
<feature type="signal peptide" evidence="1">
    <location>
        <begin position="1"/>
        <end position="17"/>
    </location>
</feature>
<feature type="chain" id="PRO_5003174713" evidence="1">
    <location>
        <begin position="18"/>
        <end position="114"/>
    </location>
</feature>
<evidence type="ECO:0000313" key="2">
    <source>
        <dbReference type="EMBL" id="EFO94889.1"/>
    </source>
</evidence>
<dbReference type="PANTHER" id="PTHR33272">
    <property type="entry name" value="PROTEIN CBG22877-RELATED"/>
    <property type="match status" value="1"/>
</dbReference>
<accession>E3LIU5</accession>
<protein>
    <submittedName>
        <fullName evidence="2">Uncharacterized protein</fullName>
    </submittedName>
</protein>
<keyword evidence="1" id="KW-0732">Signal</keyword>
<dbReference type="AlphaFoldDB" id="E3LIU5"/>
<dbReference type="PANTHER" id="PTHR33272:SF10">
    <property type="entry name" value="INHIBITOR_I29 DOMAIN-CONTAINING PROTEIN"/>
    <property type="match status" value="1"/>
</dbReference>
<sequence length="114" mass="12296">MFKLLLAFSVLILTVVSGPVPPSPGVIKADLLAAGLSEQAANGVLKVASEFFTASKPAESVKRTPEETGALFGKFLTEVDIYIKTQSAEDQEAYKEFADKKKADFEAHLTAKNY</sequence>
<dbReference type="HOGENOM" id="CLU_161560_1_0_1"/>
<dbReference type="RefSeq" id="XP_003115993.2">
    <property type="nucleotide sequence ID" value="XM_003115945.2"/>
</dbReference>
<dbReference type="CTD" id="9818089"/>
<dbReference type="Pfam" id="PF14747">
    <property type="entry name" value="DUF4473"/>
    <property type="match status" value="1"/>
</dbReference>
<dbReference type="KEGG" id="crq:GCK72_020451"/>
<proteinExistence type="predicted"/>
<reference evidence="2" key="1">
    <citation type="submission" date="2007-07" db="EMBL/GenBank/DDBJ databases">
        <title>PCAP assembly of the Caenorhabditis remanei genome.</title>
        <authorList>
            <consortium name="The Caenorhabditis remanei Sequencing Consortium"/>
            <person name="Wilson R.K."/>
        </authorList>
    </citation>
    <scope>NUCLEOTIDE SEQUENCE [LARGE SCALE GENOMIC DNA]</scope>
    <source>
        <strain evidence="2">PB4641</strain>
    </source>
</reference>
<dbReference type="OMA" id="RAFHFFF"/>
<dbReference type="InParanoid" id="E3LIU5"/>
<dbReference type="GeneID" id="9818089"/>
<dbReference type="Proteomes" id="UP000008281">
    <property type="component" value="Unassembled WGS sequence"/>
</dbReference>
<dbReference type="EMBL" id="DS268409">
    <property type="protein sequence ID" value="EFO94889.1"/>
    <property type="molecule type" value="Genomic_DNA"/>
</dbReference>
<name>E3LIU5_CAERE</name>
<evidence type="ECO:0000256" key="1">
    <source>
        <dbReference type="SAM" id="SignalP"/>
    </source>
</evidence>
<gene>
    <name evidence="2" type="ORF">CRE_09020</name>
</gene>
<evidence type="ECO:0000313" key="3">
    <source>
        <dbReference type="Proteomes" id="UP000008281"/>
    </source>
</evidence>